<comment type="similarity">
    <text evidence="5">Belongs to the E3 ubiquitin-protein ligase UBR1-like family.</text>
</comment>
<protein>
    <recommendedName>
        <fullName evidence="5">E3 ubiquitin-protein ligase</fullName>
        <ecNumber evidence="5">2.3.2.27</ecNumber>
    </recommendedName>
</protein>
<dbReference type="GO" id="GO:0000151">
    <property type="term" value="C:ubiquitin ligase complex"/>
    <property type="evidence" value="ECO:0007669"/>
    <property type="project" value="TreeGrafter"/>
</dbReference>
<evidence type="ECO:0000259" key="6">
    <source>
        <dbReference type="PROSITE" id="PS51157"/>
    </source>
</evidence>
<dbReference type="GO" id="GO:0005737">
    <property type="term" value="C:cytoplasm"/>
    <property type="evidence" value="ECO:0007669"/>
    <property type="project" value="TreeGrafter"/>
</dbReference>
<dbReference type="CDD" id="cd19670">
    <property type="entry name" value="UBR-box_UBR1_2_3"/>
    <property type="match status" value="1"/>
</dbReference>
<dbReference type="GO" id="GO:0071596">
    <property type="term" value="P:ubiquitin-dependent protein catabolic process via the N-end rule pathway"/>
    <property type="evidence" value="ECO:0007669"/>
    <property type="project" value="UniProtKB-UniRule"/>
</dbReference>
<gene>
    <name evidence="7" type="ORF">RF11_10581</name>
</gene>
<dbReference type="PANTHER" id="PTHR21497">
    <property type="entry name" value="UBIQUITIN LIGASE E3 ALPHA-RELATED"/>
    <property type="match status" value="1"/>
</dbReference>
<dbReference type="InterPro" id="IPR039164">
    <property type="entry name" value="UBR1-like"/>
</dbReference>
<evidence type="ECO:0000313" key="8">
    <source>
        <dbReference type="Proteomes" id="UP000031668"/>
    </source>
</evidence>
<organism evidence="7 8">
    <name type="scientific">Thelohanellus kitauei</name>
    <name type="common">Myxosporean</name>
    <dbReference type="NCBI Taxonomy" id="669202"/>
    <lineage>
        <taxon>Eukaryota</taxon>
        <taxon>Metazoa</taxon>
        <taxon>Cnidaria</taxon>
        <taxon>Myxozoa</taxon>
        <taxon>Myxosporea</taxon>
        <taxon>Bivalvulida</taxon>
        <taxon>Platysporina</taxon>
        <taxon>Myxobolidae</taxon>
        <taxon>Thelohanellus</taxon>
    </lineage>
</organism>
<dbReference type="GO" id="GO:0008270">
    <property type="term" value="F:zinc ion binding"/>
    <property type="evidence" value="ECO:0007669"/>
    <property type="project" value="UniProtKB-UniRule"/>
</dbReference>
<dbReference type="Gene3D" id="2.10.110.30">
    <property type="match status" value="1"/>
</dbReference>
<dbReference type="Pfam" id="PF02207">
    <property type="entry name" value="zf-UBR"/>
    <property type="match status" value="1"/>
</dbReference>
<comment type="pathway">
    <text evidence="5">Protein modification; protein ubiquitination.</text>
</comment>
<dbReference type="InterPro" id="IPR003126">
    <property type="entry name" value="Znf_UBR"/>
</dbReference>
<dbReference type="EC" id="2.3.2.27" evidence="5"/>
<evidence type="ECO:0000256" key="1">
    <source>
        <dbReference type="ARBA" id="ARBA00022723"/>
    </source>
</evidence>
<dbReference type="PROSITE" id="PS51157">
    <property type="entry name" value="ZF_UBR"/>
    <property type="match status" value="1"/>
</dbReference>
<keyword evidence="8" id="KW-1185">Reference proteome</keyword>
<dbReference type="OrthoDB" id="15304at2759"/>
<proteinExistence type="inferred from homology"/>
<dbReference type="AlphaFoldDB" id="A0A0C2N497"/>
<name>A0A0C2N497_THEKT</name>
<feature type="zinc finger region" description="UBR-type" evidence="4">
    <location>
        <begin position="74"/>
        <end position="145"/>
    </location>
</feature>
<dbReference type="GO" id="GO:0061630">
    <property type="term" value="F:ubiquitin protein ligase activity"/>
    <property type="evidence" value="ECO:0007669"/>
    <property type="project" value="UniProtKB-UniRule"/>
</dbReference>
<evidence type="ECO:0000256" key="4">
    <source>
        <dbReference type="PROSITE-ProRule" id="PRU00508"/>
    </source>
</evidence>
<keyword evidence="1 5" id="KW-0479">Metal-binding</keyword>
<dbReference type="PANTHER" id="PTHR21497:SF24">
    <property type="entry name" value="E3 UBIQUITIN-PROTEIN LIGASE UBR1"/>
    <property type="match status" value="1"/>
</dbReference>
<dbReference type="UniPathway" id="UPA00143"/>
<evidence type="ECO:0000313" key="7">
    <source>
        <dbReference type="EMBL" id="KII74506.1"/>
    </source>
</evidence>
<keyword evidence="3 5" id="KW-0862">Zinc</keyword>
<dbReference type="Proteomes" id="UP000031668">
    <property type="component" value="Unassembled WGS sequence"/>
</dbReference>
<evidence type="ECO:0000256" key="2">
    <source>
        <dbReference type="ARBA" id="ARBA00022771"/>
    </source>
</evidence>
<comment type="caution">
    <text evidence="7">The sequence shown here is derived from an EMBL/GenBank/DDBJ whole genome shotgun (WGS) entry which is preliminary data.</text>
</comment>
<dbReference type="SMART" id="SM00396">
    <property type="entry name" value="ZnF_UBR1"/>
    <property type="match status" value="1"/>
</dbReference>
<keyword evidence="5" id="KW-0808">Transferase</keyword>
<dbReference type="EMBL" id="JWZT01000387">
    <property type="protein sequence ID" value="KII74506.1"/>
    <property type="molecule type" value="Genomic_DNA"/>
</dbReference>
<accession>A0A0C2N497</accession>
<evidence type="ECO:0000256" key="3">
    <source>
        <dbReference type="ARBA" id="ARBA00022833"/>
    </source>
</evidence>
<evidence type="ECO:0000256" key="5">
    <source>
        <dbReference type="RuleBase" id="RU366018"/>
    </source>
</evidence>
<reference evidence="7 8" key="1">
    <citation type="journal article" date="2014" name="Genome Biol. Evol.">
        <title>The genome of the myxosporean Thelohanellus kitauei shows adaptations to nutrient acquisition within its fish host.</title>
        <authorList>
            <person name="Yang Y."/>
            <person name="Xiong J."/>
            <person name="Zhou Z."/>
            <person name="Huo F."/>
            <person name="Miao W."/>
            <person name="Ran C."/>
            <person name="Liu Y."/>
            <person name="Zhang J."/>
            <person name="Feng J."/>
            <person name="Wang M."/>
            <person name="Wang M."/>
            <person name="Wang L."/>
            <person name="Yao B."/>
        </authorList>
    </citation>
    <scope>NUCLEOTIDE SEQUENCE [LARGE SCALE GENOMIC DNA]</scope>
    <source>
        <strain evidence="7">Wuqing</strain>
    </source>
</reference>
<comment type="function">
    <text evidence="5">Ubiquitin ligase protein which is a component of the N-end rule pathway. Recognizes and binds to proteins bearing specific N-terminal residues that are destabilizing according to the N-end rule, leading to their ubiquitination and subsequent degradation.</text>
</comment>
<keyword evidence="5" id="KW-0833">Ubl conjugation pathway</keyword>
<feature type="domain" description="UBR-type" evidence="6">
    <location>
        <begin position="74"/>
        <end position="145"/>
    </location>
</feature>
<comment type="catalytic activity">
    <reaction evidence="5">
        <text>S-ubiquitinyl-[E2 ubiquitin-conjugating enzyme]-L-cysteine + [acceptor protein]-L-lysine = [E2 ubiquitin-conjugating enzyme]-L-cysteine + N(6)-ubiquitinyl-[acceptor protein]-L-lysine.</text>
        <dbReference type="EC" id="2.3.2.27"/>
    </reaction>
</comment>
<dbReference type="GO" id="GO:0016567">
    <property type="term" value="P:protein ubiquitination"/>
    <property type="evidence" value="ECO:0007669"/>
    <property type="project" value="UniProtKB-UniRule"/>
</dbReference>
<keyword evidence="2 5" id="KW-0863">Zinc-finger</keyword>
<sequence>MITEHSLEQIDSCIDTIMTRALLMTSDNPESDPQKIYDSLQLHKLVITSIYDLLFEKFDTSTRNRFFSKDDALGRCMKLLTPSDIVYMCNDCSPNIFCPFCEECFKNSIHFKHNCYTASVNHNMFCHCGDSKSNKKSVRCGNHQIPKISRNLPEQFIKRIRYVIRSLFRYLELLCGDESSLNTYVEGRLLMSDDLEKLDPENNPKGIFSYFMSRRNTTNCQKWCVLIFRPEDESREYADSCVSFINPPGILANLQSNFESCGYLCVKYRDTLKNCQANSVKIQNFIEDLPRSGLHCRLVKVYRLFFMKLSSVLIHFIKESCLRRSELCDLISGIVFQETTLAEMFFFNRSLWNDIRYNLTFRIFMPTLFSRKGALYLSEFYFQVFERLYSELLVNNDLRRYVFCIALQFVKSKTQLIYLVENGILCKILDFISDNFKEYGFGVGVSISKILKQVGPRKWNTIYVASSDLKKLLCFAVNFIDPSDQIEPELQKTSIRLVQFCADFDDMESITLIDTSQEDGISPKDVHAVIGPLNYILIPYIMIILKFDDVANKILRELVRVFKKDMKRIIANLSTQRAIETLITHPNIGNKPFSIYNLSQRLFCNILARCLASHKLSEELKRTIFDDQVLLMWISQIAIASLSLEMKFKSGHLIDHCDYLSSMVSMYHGPLMIFYLFLLDFNTVQFLISSISPEHFLKYLLFNVCPSIRGKATVSQSLESILALPEFEDTLVVQQIFILIYNAITELRLNGDLKDSYYYLIERQHIRRLAFQCKIENIFINTILTDFAILNTSDPYSNTINIDEVLFNISSSLTPSQTGETQSIFPKYLNPGTPFHCLCTTEETKNIFQTLLCRYKNQVPNFLLPDVTSLKEDFKGMDNFLFSQTFLNFNIECFVKWYRNPELWKRDSPDIFLFILLCLCWILRVSKDRSICESYRERMFDFFGPQPKLENRSFMDIIENERPNSENPLVASMIDRFIDLSHIGQRNITNI</sequence>